<sequence>MRAAVITLHQVNNYGTQLQALATQEKLREYFDDVVFIDYRRPDTYGRGLLESFAKGSTLRAAAILPTLARWRSVFDGFRKRYLNLTERTYLSQSDFDDFEDCADVYIVGSDQVWNSGWNKGVIPAFYLDFVPDDKPRFAYASSFGRTRLEDWEVEATRGYVEKFQAITVREESGVSILREQYGFDCASRILDPTLVMPASFWRGYEPRGRIKGDYILIYNLNRSTEFDRYALELSRRTGLPLYRFCTRYDQMLRNGKSLAVPNVLEFVTLVDKARLVITDSFHATAFSMNMGTEPICVYPKDYSGRISEFLKLVESEQRHAESFEDFDVVNRSVDFDVVTRRLTEERLKAEAFLERVQKSI</sequence>
<organism evidence="2 3">
    <name type="scientific">Thermophilibacter provencensis</name>
    <dbReference type="NCBI Taxonomy" id="1852386"/>
    <lineage>
        <taxon>Bacteria</taxon>
        <taxon>Bacillati</taxon>
        <taxon>Actinomycetota</taxon>
        <taxon>Coriobacteriia</taxon>
        <taxon>Coriobacteriales</taxon>
        <taxon>Atopobiaceae</taxon>
        <taxon>Thermophilibacter</taxon>
    </lineage>
</organism>
<reference evidence="2" key="2">
    <citation type="submission" date="2023-06" db="EMBL/GenBank/DDBJ databases">
        <authorList>
            <person name="Zeman M."/>
            <person name="Kubasova T."/>
            <person name="Jahodarova E."/>
            <person name="Nykrynova M."/>
            <person name="Rychlik I."/>
        </authorList>
    </citation>
    <scope>NUCLEOTIDE SEQUENCE</scope>
    <source>
        <strain evidence="2">153_Feed</strain>
    </source>
</reference>
<dbReference type="EMBL" id="JAUDEA010000001">
    <property type="protein sequence ID" value="MDM8270165.1"/>
    <property type="molecule type" value="Genomic_DNA"/>
</dbReference>
<evidence type="ECO:0000313" key="3">
    <source>
        <dbReference type="Proteomes" id="UP001529256"/>
    </source>
</evidence>
<dbReference type="GO" id="GO:0016757">
    <property type="term" value="F:glycosyltransferase activity"/>
    <property type="evidence" value="ECO:0007669"/>
    <property type="project" value="UniProtKB-KW"/>
</dbReference>
<evidence type="ECO:0000259" key="1">
    <source>
        <dbReference type="Pfam" id="PF04230"/>
    </source>
</evidence>
<evidence type="ECO:0000313" key="2">
    <source>
        <dbReference type="EMBL" id="MDM8270165.1"/>
    </source>
</evidence>
<reference evidence="2" key="1">
    <citation type="submission" date="2023-06" db="EMBL/GenBank/DDBJ databases">
        <title>Identification and characterization of horizontal gene transfer across gut microbiota members of farm animals based on homology search.</title>
        <authorList>
            <person name="Schwarzerova J."/>
            <person name="Nykrynova M."/>
            <person name="Jureckova K."/>
            <person name="Cejkova D."/>
            <person name="Rychlik I."/>
        </authorList>
    </citation>
    <scope>NUCLEOTIDE SEQUENCE</scope>
    <source>
        <strain evidence="2">153_Feed</strain>
    </source>
</reference>
<keyword evidence="3" id="KW-1185">Reference proteome</keyword>
<gene>
    <name evidence="2" type="ORF">QUW25_00470</name>
</gene>
<name>A0ABT7V0N1_9ACTN</name>
<keyword evidence="2" id="KW-0808">Transferase</keyword>
<proteinExistence type="predicted"/>
<accession>A0ABT7V0N1</accession>
<dbReference type="EC" id="2.4.-.-" evidence="2"/>
<dbReference type="Proteomes" id="UP001529256">
    <property type="component" value="Unassembled WGS sequence"/>
</dbReference>
<feature type="domain" description="Polysaccharide pyruvyl transferase" evidence="1">
    <location>
        <begin position="13"/>
        <end position="300"/>
    </location>
</feature>
<protein>
    <submittedName>
        <fullName evidence="2">Polysaccharide pyruvyl transferase family protein</fullName>
        <ecNumber evidence="2">2.4.-.-</ecNumber>
    </submittedName>
</protein>
<dbReference type="InterPro" id="IPR007345">
    <property type="entry name" value="Polysacch_pyruvyl_Trfase"/>
</dbReference>
<dbReference type="Pfam" id="PF04230">
    <property type="entry name" value="PS_pyruv_trans"/>
    <property type="match status" value="1"/>
</dbReference>
<dbReference type="RefSeq" id="WP_289510269.1">
    <property type="nucleotide sequence ID" value="NZ_JAUDEA010000001.1"/>
</dbReference>
<keyword evidence="2" id="KW-0328">Glycosyltransferase</keyword>
<comment type="caution">
    <text evidence="2">The sequence shown here is derived from an EMBL/GenBank/DDBJ whole genome shotgun (WGS) entry which is preliminary data.</text>
</comment>